<reference evidence="1" key="1">
    <citation type="journal article" date="2014" name="Front. Microbiol.">
        <title>High frequency of phylogenetically diverse reductive dehalogenase-homologous genes in deep subseafloor sedimentary metagenomes.</title>
        <authorList>
            <person name="Kawai M."/>
            <person name="Futagami T."/>
            <person name="Toyoda A."/>
            <person name="Takaki Y."/>
            <person name="Nishi S."/>
            <person name="Hori S."/>
            <person name="Arai W."/>
            <person name="Tsubouchi T."/>
            <person name="Morono Y."/>
            <person name="Uchiyama I."/>
            <person name="Ito T."/>
            <person name="Fujiyama A."/>
            <person name="Inagaki F."/>
            <person name="Takami H."/>
        </authorList>
    </citation>
    <scope>NUCLEOTIDE SEQUENCE</scope>
    <source>
        <strain evidence="1">Expedition CK06-06</strain>
    </source>
</reference>
<dbReference type="AlphaFoldDB" id="X0WHL3"/>
<proteinExistence type="predicted"/>
<gene>
    <name evidence="1" type="ORF">S01H1_51543</name>
</gene>
<dbReference type="EMBL" id="BARS01033263">
    <property type="protein sequence ID" value="GAG23973.1"/>
    <property type="molecule type" value="Genomic_DNA"/>
</dbReference>
<name>X0WHL3_9ZZZZ</name>
<evidence type="ECO:0000313" key="1">
    <source>
        <dbReference type="EMBL" id="GAG23973.1"/>
    </source>
</evidence>
<comment type="caution">
    <text evidence="1">The sequence shown here is derived from an EMBL/GenBank/DDBJ whole genome shotgun (WGS) entry which is preliminary data.</text>
</comment>
<protein>
    <submittedName>
        <fullName evidence="1">Uncharacterized protein</fullName>
    </submittedName>
</protein>
<accession>X0WHL3</accession>
<sequence>AAVFAGKMRMTLPFGAVMGQFKMPGSFLQEGSMNNTCSHEAFKGAVDYYLIRSRRGQALQQSGLPFVVCERRVGRLKSLPWDWSGGAWQRLTGS</sequence>
<organism evidence="1">
    <name type="scientific">marine sediment metagenome</name>
    <dbReference type="NCBI Taxonomy" id="412755"/>
    <lineage>
        <taxon>unclassified sequences</taxon>
        <taxon>metagenomes</taxon>
        <taxon>ecological metagenomes</taxon>
    </lineage>
</organism>
<feature type="non-terminal residue" evidence="1">
    <location>
        <position position="1"/>
    </location>
</feature>